<evidence type="ECO:0008006" key="17">
    <source>
        <dbReference type="Google" id="ProtNLM"/>
    </source>
</evidence>
<name>A0A8K0JRP8_9TREE</name>
<dbReference type="GO" id="GO:0005615">
    <property type="term" value="C:extracellular space"/>
    <property type="evidence" value="ECO:0007669"/>
    <property type="project" value="TreeGrafter"/>
</dbReference>
<comment type="similarity">
    <text evidence="1">Belongs to the peptidase M1 family.</text>
</comment>
<accession>A0A8K0JRP8</accession>
<feature type="binding site" evidence="9">
    <location>
        <position position="479"/>
    </location>
    <ligand>
        <name>Zn(2+)</name>
        <dbReference type="ChEBI" id="CHEBI:29105"/>
        <note>catalytic</note>
    </ligand>
</feature>
<comment type="cofactor">
    <cofactor evidence="9">
        <name>Zn(2+)</name>
        <dbReference type="ChEBI" id="CHEBI:29105"/>
    </cofactor>
    <text evidence="9">Binds 1 zinc ion per subunit.</text>
</comment>
<dbReference type="EMBL" id="JABELV010000018">
    <property type="protein sequence ID" value="KAG7566959.1"/>
    <property type="molecule type" value="Genomic_DNA"/>
</dbReference>
<dbReference type="InterPro" id="IPR027268">
    <property type="entry name" value="Peptidase_M4/M1_CTD_sf"/>
</dbReference>
<protein>
    <recommendedName>
        <fullName evidence="17">Aminopeptidase</fullName>
    </recommendedName>
</protein>
<keyword evidence="3" id="KW-0645">Protease</keyword>
<keyword evidence="5" id="KW-0378">Hydrolase</keyword>
<evidence type="ECO:0000256" key="9">
    <source>
        <dbReference type="PIRSR" id="PIRSR634016-3"/>
    </source>
</evidence>
<dbReference type="GO" id="GO:0005737">
    <property type="term" value="C:cytoplasm"/>
    <property type="evidence" value="ECO:0007669"/>
    <property type="project" value="TreeGrafter"/>
</dbReference>
<feature type="domain" description="Aminopeptidase N-like N-terminal" evidence="14">
    <location>
        <begin position="119"/>
        <end position="367"/>
    </location>
</feature>
<evidence type="ECO:0000256" key="6">
    <source>
        <dbReference type="ARBA" id="ARBA00022833"/>
    </source>
</evidence>
<feature type="domain" description="ERAP1-like C-terminal" evidence="13">
    <location>
        <begin position="704"/>
        <end position="1021"/>
    </location>
</feature>
<evidence type="ECO:0000259" key="13">
    <source>
        <dbReference type="Pfam" id="PF11838"/>
    </source>
</evidence>
<feature type="domain" description="Peptidase M1 membrane alanine aminopeptidase" evidence="12">
    <location>
        <begin position="407"/>
        <end position="625"/>
    </location>
</feature>
<evidence type="ECO:0000256" key="5">
    <source>
        <dbReference type="ARBA" id="ARBA00022801"/>
    </source>
</evidence>
<keyword evidence="6 9" id="KW-0862">Zinc</keyword>
<dbReference type="GO" id="GO:0008270">
    <property type="term" value="F:zinc ion binding"/>
    <property type="evidence" value="ECO:0007669"/>
    <property type="project" value="InterPro"/>
</dbReference>
<keyword evidence="4 9" id="KW-0479">Metal-binding</keyword>
<dbReference type="GO" id="GO:0043171">
    <property type="term" value="P:peptide catabolic process"/>
    <property type="evidence" value="ECO:0007669"/>
    <property type="project" value="TreeGrafter"/>
</dbReference>
<evidence type="ECO:0000256" key="3">
    <source>
        <dbReference type="ARBA" id="ARBA00022670"/>
    </source>
</evidence>
<evidence type="ECO:0000259" key="14">
    <source>
        <dbReference type="Pfam" id="PF17900"/>
    </source>
</evidence>
<dbReference type="InterPro" id="IPR042097">
    <property type="entry name" value="Aminopeptidase_N-like_N_sf"/>
</dbReference>
<dbReference type="InterPro" id="IPR050344">
    <property type="entry name" value="Peptidase_M1_aminopeptidases"/>
</dbReference>
<dbReference type="Gene3D" id="1.25.50.20">
    <property type="match status" value="1"/>
</dbReference>
<dbReference type="Pfam" id="PF01433">
    <property type="entry name" value="Peptidase_M1"/>
    <property type="match status" value="1"/>
</dbReference>
<dbReference type="CDD" id="cd09601">
    <property type="entry name" value="M1_APN-Q_like"/>
    <property type="match status" value="1"/>
</dbReference>
<keyword evidence="16" id="KW-1185">Reference proteome</keyword>
<proteinExistence type="inferred from homology"/>
<dbReference type="GO" id="GO:0006508">
    <property type="term" value="P:proteolysis"/>
    <property type="evidence" value="ECO:0007669"/>
    <property type="project" value="UniProtKB-KW"/>
</dbReference>
<dbReference type="OrthoDB" id="10031169at2759"/>
<feature type="region of interest" description="Disordered" evidence="11">
    <location>
        <begin position="1"/>
        <end position="23"/>
    </location>
</feature>
<dbReference type="InterPro" id="IPR034016">
    <property type="entry name" value="M1_APN-typ"/>
</dbReference>
<evidence type="ECO:0000259" key="12">
    <source>
        <dbReference type="Pfam" id="PF01433"/>
    </source>
</evidence>
<dbReference type="InterPro" id="IPR014782">
    <property type="entry name" value="Peptidase_M1_dom"/>
</dbReference>
<feature type="binding site" evidence="9">
    <location>
        <position position="502"/>
    </location>
    <ligand>
        <name>Zn(2+)</name>
        <dbReference type="ChEBI" id="CHEBI:29105"/>
        <note>catalytic</note>
    </ligand>
</feature>
<dbReference type="PRINTS" id="PR00756">
    <property type="entry name" value="ALADIPTASE"/>
</dbReference>
<feature type="site" description="Transition state stabilizer" evidence="10">
    <location>
        <position position="566"/>
    </location>
</feature>
<evidence type="ECO:0000256" key="1">
    <source>
        <dbReference type="ARBA" id="ARBA00010136"/>
    </source>
</evidence>
<evidence type="ECO:0000313" key="15">
    <source>
        <dbReference type="EMBL" id="KAG7566959.1"/>
    </source>
</evidence>
<dbReference type="InterPro" id="IPR024571">
    <property type="entry name" value="ERAP1-like_C_dom"/>
</dbReference>
<dbReference type="SUPFAM" id="SSF55486">
    <property type="entry name" value="Metalloproteases ('zincins'), catalytic domain"/>
    <property type="match status" value="1"/>
</dbReference>
<gene>
    <name evidence="15" type="ORF">FFLO_01338</name>
</gene>
<dbReference type="FunFam" id="1.25.50.20:FF:000002">
    <property type="entry name" value="Aminopeptidase"/>
    <property type="match status" value="1"/>
</dbReference>
<dbReference type="GO" id="GO:0042277">
    <property type="term" value="F:peptide binding"/>
    <property type="evidence" value="ECO:0007669"/>
    <property type="project" value="TreeGrafter"/>
</dbReference>
<sequence length="1045" mass="115935">MLRSFLSSRSTRQFSTTATSTANSQLRIARTTTPLKFNSIVTRPSVRALQSNKLALATSARLVQQQQQQYRNRCTCSHHNAASLTMDGVDNHTGVITGGPNSLPPNTQRDAYRLPTEVVPTHYDLLFKTDLEGLTFEGEASIDLQVNGKTNSVQFNLNPSVQLTSISLEIEGQDAIEYSPPKAVRHEETEETPAEANRESEPTGVEVDLESVKAGEIKVDKAQERFSLGVPEGVLKAGGKVRVKAAWKDVLGGSMMGYYRSSFPHPDDKDGKKVKDTYYALTQFEPTAARRAYPAWDEPALKATYSIGLVGRKGLVSLGNMPVEKEAAWNGSIEFGSGVTLGQGLSKSEGEWTVTKFEETPLVSSYLVAFAHGPFASLSSEYTSPLTGKTIPLKIYATPDLIGQAQFALDVKRLALPVYEEIFDVPYPLPKLDTLVAHDFDAGAMENWGLITGRTTAYLFDEKKSSLAAKKRIIDVQSHECAHMWFGNIVSPKWWDVLWLNEAFATLQGEVIIPDRIFPEFKVRREFLTTHLMAALSLDAVRSSHPIEVPCPDANQINQIFDSISYSKGASVLRMLAAVVGEDKFLKGVSIYLKKHLYGNASTKDLWAGISEASGVDVTRIMNEWVLNVGFPVISVEEVDGGKSIKVTQDRFLNTGDVKPEENKTLWYVPLELKTAVDGNVSVDHQAILSERTKTFDLKGASAFKLNAETVGVYRVSYSPERLAKLGEEAAKPDSIFSVEDRIGLVSDATTLARAGSGKTSGSLNLVSKLGGETEYAVLDVIAMGLGKLKSVWWEQPEEVRKAIDKFRVKLFKPIVDRMGFEFGENDDPDTRQLRTLAVSVAAGSEDAETIAEIQRRFKPFLENGDDSLIPPDLQRCIYTIAVRHGGEAEWKKIRSVYDAPPTASAKIDALMSLGATQSDELIKKTFTMLHDGSIKDQDVMYGFVSLSSNRKATRDVAKYFKDNYKAMMKRFGDNFAMNRLVTYAFNSLTTEKDLKEVDEFFKDKDNSKYKLSLAQVRDTIMAQSHWLTRDKADVEQWLKDNKYL</sequence>
<dbReference type="InterPro" id="IPR001930">
    <property type="entry name" value="Peptidase_M1"/>
</dbReference>
<dbReference type="Proteomes" id="UP000812966">
    <property type="component" value="Unassembled WGS sequence"/>
</dbReference>
<evidence type="ECO:0000256" key="4">
    <source>
        <dbReference type="ARBA" id="ARBA00022723"/>
    </source>
</evidence>
<evidence type="ECO:0000256" key="2">
    <source>
        <dbReference type="ARBA" id="ARBA00022438"/>
    </source>
</evidence>
<evidence type="ECO:0000256" key="11">
    <source>
        <dbReference type="SAM" id="MobiDB-lite"/>
    </source>
</evidence>
<dbReference type="GO" id="GO:0016020">
    <property type="term" value="C:membrane"/>
    <property type="evidence" value="ECO:0007669"/>
    <property type="project" value="TreeGrafter"/>
</dbReference>
<comment type="caution">
    <text evidence="15">The sequence shown here is derived from an EMBL/GenBank/DDBJ whole genome shotgun (WGS) entry which is preliminary data.</text>
</comment>
<dbReference type="PANTHER" id="PTHR11533:SF174">
    <property type="entry name" value="PUROMYCIN-SENSITIVE AMINOPEPTIDASE-RELATED"/>
    <property type="match status" value="1"/>
</dbReference>
<feature type="region of interest" description="Disordered" evidence="11">
    <location>
        <begin position="181"/>
        <end position="205"/>
    </location>
</feature>
<keyword evidence="7" id="KW-0482">Metalloprotease</keyword>
<feature type="active site" description="Proton acceptor" evidence="8">
    <location>
        <position position="480"/>
    </location>
</feature>
<evidence type="ECO:0000256" key="7">
    <source>
        <dbReference type="ARBA" id="ARBA00023049"/>
    </source>
</evidence>
<dbReference type="FunFam" id="1.10.390.10:FF:000006">
    <property type="entry name" value="Puromycin-sensitive aminopeptidase"/>
    <property type="match status" value="1"/>
</dbReference>
<dbReference type="GO" id="GO:0070006">
    <property type="term" value="F:metalloaminopeptidase activity"/>
    <property type="evidence" value="ECO:0007669"/>
    <property type="project" value="TreeGrafter"/>
</dbReference>
<dbReference type="Gene3D" id="1.10.390.10">
    <property type="entry name" value="Neutral Protease Domain 2"/>
    <property type="match status" value="1"/>
</dbReference>
<feature type="binding site" evidence="9">
    <location>
        <position position="483"/>
    </location>
    <ligand>
        <name>Zn(2+)</name>
        <dbReference type="ChEBI" id="CHEBI:29105"/>
        <note>catalytic</note>
    </ligand>
</feature>
<dbReference type="InterPro" id="IPR045357">
    <property type="entry name" value="Aminopeptidase_N-like_N"/>
</dbReference>
<evidence type="ECO:0000256" key="8">
    <source>
        <dbReference type="PIRSR" id="PIRSR634016-1"/>
    </source>
</evidence>
<dbReference type="Gene3D" id="2.60.40.1730">
    <property type="entry name" value="tricorn interacting facor f3 domain"/>
    <property type="match status" value="1"/>
</dbReference>
<dbReference type="SUPFAM" id="SSF63737">
    <property type="entry name" value="Leukotriene A4 hydrolase N-terminal domain"/>
    <property type="match status" value="1"/>
</dbReference>
<dbReference type="FunFam" id="2.60.40.1910:FF:000004">
    <property type="entry name" value="Aminopeptidase"/>
    <property type="match status" value="1"/>
</dbReference>
<evidence type="ECO:0000313" key="16">
    <source>
        <dbReference type="Proteomes" id="UP000812966"/>
    </source>
</evidence>
<dbReference type="Pfam" id="PF17900">
    <property type="entry name" value="Peptidase_M1_N"/>
    <property type="match status" value="1"/>
</dbReference>
<dbReference type="Gene3D" id="2.60.40.1910">
    <property type="match status" value="1"/>
</dbReference>
<dbReference type="Pfam" id="PF11838">
    <property type="entry name" value="ERAP1_C"/>
    <property type="match status" value="1"/>
</dbReference>
<organism evidence="15 16">
    <name type="scientific">Filobasidium floriforme</name>
    <dbReference type="NCBI Taxonomy" id="5210"/>
    <lineage>
        <taxon>Eukaryota</taxon>
        <taxon>Fungi</taxon>
        <taxon>Dikarya</taxon>
        <taxon>Basidiomycota</taxon>
        <taxon>Agaricomycotina</taxon>
        <taxon>Tremellomycetes</taxon>
        <taxon>Filobasidiales</taxon>
        <taxon>Filobasidiaceae</taxon>
        <taxon>Filobasidium</taxon>
    </lineage>
</organism>
<keyword evidence="2" id="KW-0031">Aminopeptidase</keyword>
<evidence type="ECO:0000256" key="10">
    <source>
        <dbReference type="PIRSR" id="PIRSR634016-4"/>
    </source>
</evidence>
<dbReference type="PANTHER" id="PTHR11533">
    <property type="entry name" value="PROTEASE M1 ZINC METALLOPROTEASE"/>
    <property type="match status" value="1"/>
</dbReference>
<reference evidence="15" key="1">
    <citation type="submission" date="2020-04" db="EMBL/GenBank/DDBJ databases">
        <title>Analysis of mating type loci in Filobasidium floriforme.</title>
        <authorList>
            <person name="Nowrousian M."/>
        </authorList>
    </citation>
    <scope>NUCLEOTIDE SEQUENCE</scope>
    <source>
        <strain evidence="15">CBS 6242</strain>
    </source>
</reference>
<dbReference type="AlphaFoldDB" id="A0A8K0JRP8"/>